<gene>
    <name evidence="2" type="ORF">PZ740_09330</name>
</gene>
<evidence type="ECO:0000256" key="1">
    <source>
        <dbReference type="SAM" id="MobiDB-lite"/>
    </source>
</evidence>
<protein>
    <submittedName>
        <fullName evidence="2">Uncharacterized protein</fullName>
    </submittedName>
</protein>
<reference evidence="2 3" key="1">
    <citation type="submission" date="2023-03" db="EMBL/GenBank/DDBJ databases">
        <title>YIM 152171 draft genome.</title>
        <authorList>
            <person name="Yang Z."/>
        </authorList>
    </citation>
    <scope>NUCLEOTIDE SEQUENCE [LARGE SCALE GENOMIC DNA]</scope>
    <source>
        <strain evidence="2 3">YIM 152171</strain>
    </source>
</reference>
<keyword evidence="3" id="KW-1185">Reference proteome</keyword>
<comment type="caution">
    <text evidence="2">The sequence shown here is derived from an EMBL/GenBank/DDBJ whole genome shotgun (WGS) entry which is preliminary data.</text>
</comment>
<dbReference type="Proteomes" id="UP001301140">
    <property type="component" value="Unassembled WGS sequence"/>
</dbReference>
<proteinExistence type="predicted"/>
<organism evidence="2 3">
    <name type="scientific">Marinimicrococcus flavescens</name>
    <dbReference type="NCBI Taxonomy" id="3031815"/>
    <lineage>
        <taxon>Bacteria</taxon>
        <taxon>Pseudomonadati</taxon>
        <taxon>Pseudomonadota</taxon>
        <taxon>Alphaproteobacteria</taxon>
        <taxon>Geminicoccales</taxon>
        <taxon>Geminicoccaceae</taxon>
        <taxon>Marinimicrococcus</taxon>
    </lineage>
</organism>
<evidence type="ECO:0000313" key="2">
    <source>
        <dbReference type="EMBL" id="MDF1586585.1"/>
    </source>
</evidence>
<dbReference type="RefSeq" id="WP_327789000.1">
    <property type="nucleotide sequence ID" value="NZ_JARGEQ010000091.1"/>
</dbReference>
<feature type="region of interest" description="Disordered" evidence="1">
    <location>
        <begin position="1"/>
        <end position="33"/>
    </location>
</feature>
<name>A0AAP4D596_9PROT</name>
<evidence type="ECO:0000313" key="3">
    <source>
        <dbReference type="Proteomes" id="UP001301140"/>
    </source>
</evidence>
<dbReference type="EMBL" id="JARGEQ010000091">
    <property type="protein sequence ID" value="MDF1586585.1"/>
    <property type="molecule type" value="Genomic_DNA"/>
</dbReference>
<accession>A0AAP4D596</accession>
<sequence length="398" mass="43721">MGEENGAARAEEEKLWRFVPPHEFSTPSAPAREAVRQGITRFLQRFRSDETPPSLEEAEDPHGAALEDAALHRRLPPFMLEERGARLAEALEAAGGRGMPVVIDPPHAGGREALRHLAAVRGYRIAEAPPRATLLGEPETILATIEALDAQPLVVPALERLFLRTPQSLEALRLLLDRLQERTAPTVLGCGSWAWRFLEEAIEIDVSFQARLVPGPLDAARLHRWFSMPALRCVERSGGVLVGDGPCGDEPPEYLRRLAASARGSAGTARALWGEALRLPPPEEEPEESAAGNEDAEKRPRPDLLVVPWQQLKLPAFPGKAARDDLMLLQLLLLHDGLEETVARAMLPFEPARIGTRLRSLARAGLVACEDGLWHVPPLAYPSVRHELSSTGFWVDGY</sequence>
<dbReference type="AlphaFoldDB" id="A0AAP4D596"/>
<feature type="region of interest" description="Disordered" evidence="1">
    <location>
        <begin position="277"/>
        <end position="300"/>
    </location>
</feature>